<dbReference type="InterPro" id="IPR013335">
    <property type="entry name" value="Trp_repress_bac"/>
</dbReference>
<dbReference type="PANTHER" id="PTHR38025:SF1">
    <property type="entry name" value="TRP OPERON REPRESSOR"/>
    <property type="match status" value="1"/>
</dbReference>
<protein>
    <recommendedName>
        <fullName evidence="10">Transcriptional regulator</fullName>
    </recommendedName>
</protein>
<dbReference type="GO" id="GO:0003700">
    <property type="term" value="F:DNA-binding transcription factor activity"/>
    <property type="evidence" value="ECO:0007669"/>
    <property type="project" value="InterPro"/>
</dbReference>
<dbReference type="InterPro" id="IPR000831">
    <property type="entry name" value="Trp_repress"/>
</dbReference>
<evidence type="ECO:0000313" key="8">
    <source>
        <dbReference type="EMBL" id="OGK54734.1"/>
    </source>
</evidence>
<dbReference type="Gene3D" id="1.10.1270.10">
    <property type="entry name" value="TrpR-like"/>
    <property type="match status" value="1"/>
</dbReference>
<dbReference type="PANTHER" id="PTHR38025">
    <property type="entry name" value="TRP OPERON REPRESSOR"/>
    <property type="match status" value="1"/>
</dbReference>
<evidence type="ECO:0000256" key="2">
    <source>
        <dbReference type="ARBA" id="ARBA00007027"/>
    </source>
</evidence>
<reference evidence="8 9" key="1">
    <citation type="journal article" date="2016" name="Nat. Commun.">
        <title>Thousands of microbial genomes shed light on interconnected biogeochemical processes in an aquifer system.</title>
        <authorList>
            <person name="Anantharaman K."/>
            <person name="Brown C.T."/>
            <person name="Hug L.A."/>
            <person name="Sharon I."/>
            <person name="Castelle C.J."/>
            <person name="Probst A.J."/>
            <person name="Thomas B.C."/>
            <person name="Singh A."/>
            <person name="Wilkins M.J."/>
            <person name="Karaoz U."/>
            <person name="Brodie E.L."/>
            <person name="Williams K.H."/>
            <person name="Hubbard S.S."/>
            <person name="Banfield J.F."/>
        </authorList>
    </citation>
    <scope>NUCLEOTIDE SEQUENCE [LARGE SCALE GENOMIC DNA]</scope>
</reference>
<keyword evidence="3" id="KW-0963">Cytoplasm</keyword>
<keyword evidence="7" id="KW-0804">Transcription</keyword>
<dbReference type="InterPro" id="IPR038116">
    <property type="entry name" value="TrpR-like_sf"/>
</dbReference>
<name>A0A1F7JGJ6_9BACT</name>
<evidence type="ECO:0000256" key="3">
    <source>
        <dbReference type="ARBA" id="ARBA00022490"/>
    </source>
</evidence>
<gene>
    <name evidence="8" type="ORF">A3H78_05590</name>
</gene>
<evidence type="ECO:0000313" key="9">
    <source>
        <dbReference type="Proteomes" id="UP000177418"/>
    </source>
</evidence>
<dbReference type="GO" id="GO:0005737">
    <property type="term" value="C:cytoplasm"/>
    <property type="evidence" value="ECO:0007669"/>
    <property type="project" value="UniProtKB-SubCell"/>
</dbReference>
<comment type="caution">
    <text evidence="8">The sequence shown here is derived from an EMBL/GenBank/DDBJ whole genome shotgun (WGS) entry which is preliminary data.</text>
</comment>
<evidence type="ECO:0000256" key="1">
    <source>
        <dbReference type="ARBA" id="ARBA00004496"/>
    </source>
</evidence>
<keyword evidence="4" id="KW-0678">Repressor</keyword>
<accession>A0A1F7JGJ6</accession>
<dbReference type="AlphaFoldDB" id="A0A1F7JGJ6"/>
<evidence type="ECO:0000256" key="5">
    <source>
        <dbReference type="ARBA" id="ARBA00023015"/>
    </source>
</evidence>
<keyword evidence="5" id="KW-0805">Transcription regulation</keyword>
<dbReference type="SUPFAM" id="SSF48295">
    <property type="entry name" value="TrpR-like"/>
    <property type="match status" value="1"/>
</dbReference>
<dbReference type="EMBL" id="MGAV01000013">
    <property type="protein sequence ID" value="OGK54734.1"/>
    <property type="molecule type" value="Genomic_DNA"/>
</dbReference>
<keyword evidence="6" id="KW-0238">DNA-binding</keyword>
<proteinExistence type="inferred from homology"/>
<dbReference type="Pfam" id="PF01371">
    <property type="entry name" value="Trp_repressor"/>
    <property type="match status" value="1"/>
</dbReference>
<dbReference type="GO" id="GO:0043565">
    <property type="term" value="F:sequence-specific DNA binding"/>
    <property type="evidence" value="ECO:0007669"/>
    <property type="project" value="InterPro"/>
</dbReference>
<comment type="similarity">
    <text evidence="2">Belongs to the TrpR family.</text>
</comment>
<sequence>MNTEKKYLNELISEFIKISDRKVMENFLYGLLTDSELVEVPMRVQIVKMLKKGLPHHQIAKKLGVGIATVTRGSTELKKGRFKYV</sequence>
<organism evidence="8 9">
    <name type="scientific">Candidatus Roizmanbacteria bacterium RIFCSPLOWO2_02_FULL_36_11</name>
    <dbReference type="NCBI Taxonomy" id="1802071"/>
    <lineage>
        <taxon>Bacteria</taxon>
        <taxon>Candidatus Roizmaniibacteriota</taxon>
    </lineage>
</organism>
<dbReference type="InterPro" id="IPR010921">
    <property type="entry name" value="Trp_repressor/repl_initiator"/>
</dbReference>
<evidence type="ECO:0008006" key="10">
    <source>
        <dbReference type="Google" id="ProtNLM"/>
    </source>
</evidence>
<dbReference type="Proteomes" id="UP000177418">
    <property type="component" value="Unassembled WGS sequence"/>
</dbReference>
<comment type="subcellular location">
    <subcellularLocation>
        <location evidence="1">Cytoplasm</location>
    </subcellularLocation>
</comment>
<evidence type="ECO:0000256" key="6">
    <source>
        <dbReference type="ARBA" id="ARBA00023125"/>
    </source>
</evidence>
<evidence type="ECO:0000256" key="4">
    <source>
        <dbReference type="ARBA" id="ARBA00022491"/>
    </source>
</evidence>
<evidence type="ECO:0000256" key="7">
    <source>
        <dbReference type="ARBA" id="ARBA00023163"/>
    </source>
</evidence>